<proteinExistence type="predicted"/>
<name>A0A4Y7LBN1_PAPSO</name>
<dbReference type="NCBIfam" id="TIGR01640">
    <property type="entry name" value="F_box_assoc_1"/>
    <property type="match status" value="1"/>
</dbReference>
<dbReference type="InterPro" id="IPR017451">
    <property type="entry name" value="F-box-assoc_interact_dom"/>
</dbReference>
<dbReference type="PANTHER" id="PTHR31672:SF13">
    <property type="entry name" value="F-BOX PROTEIN CPR30-LIKE"/>
    <property type="match status" value="1"/>
</dbReference>
<keyword evidence="4" id="KW-1185">Reference proteome</keyword>
<feature type="transmembrane region" description="Helical" evidence="1">
    <location>
        <begin position="292"/>
        <end position="310"/>
    </location>
</feature>
<sequence>MMGMVNLPWGILSGILVRLPGKSIARFRCVNKGWCNLLKNPEFLNTQYKYAVELNRFSLMFHNQNDIYTFSYDPSSHVNSFVLQVLILWNPTTNECKKLPDPATRLKEWPSVVFEEYGIGYDHQIEDFQVVCIAQEFFNNLCLWCEVQVYTLRSNSWRRLKDVQADTFSDTIKTPDIGRYLLMEVFTGKLLDRTCVTGTRKSFSTLIWRKKRGSLWFLNKYGSSLEFWELKDNGVKKSWTHPFTINIDKFDIMKDLIPLRFLENGKIHEDVMKMSQKKKKTRRRKWRSRMRRRMAVVLDLLVLLLLVLVMKKKSH</sequence>
<evidence type="ECO:0000259" key="2">
    <source>
        <dbReference type="SMART" id="SM00256"/>
    </source>
</evidence>
<dbReference type="InterPro" id="IPR050796">
    <property type="entry name" value="SCF_F-box_component"/>
</dbReference>
<keyword evidence="1" id="KW-1133">Transmembrane helix</keyword>
<dbReference type="InterPro" id="IPR013187">
    <property type="entry name" value="F-box-assoc_dom_typ3"/>
</dbReference>
<dbReference type="AlphaFoldDB" id="A0A4Y7LBN1"/>
<dbReference type="SMART" id="SM00256">
    <property type="entry name" value="FBOX"/>
    <property type="match status" value="1"/>
</dbReference>
<dbReference type="Proteomes" id="UP000316621">
    <property type="component" value="Chromosome 10"/>
</dbReference>
<protein>
    <recommendedName>
        <fullName evidence="2">F-box domain-containing protein</fullName>
    </recommendedName>
</protein>
<evidence type="ECO:0000313" key="3">
    <source>
        <dbReference type="EMBL" id="RZC81589.1"/>
    </source>
</evidence>
<dbReference type="Pfam" id="PF00646">
    <property type="entry name" value="F-box"/>
    <property type="match status" value="1"/>
</dbReference>
<keyword evidence="1" id="KW-0472">Membrane</keyword>
<reference evidence="3 4" key="1">
    <citation type="journal article" date="2018" name="Science">
        <title>The opium poppy genome and morphinan production.</title>
        <authorList>
            <person name="Guo L."/>
            <person name="Winzer T."/>
            <person name="Yang X."/>
            <person name="Li Y."/>
            <person name="Ning Z."/>
            <person name="He Z."/>
            <person name="Teodor R."/>
            <person name="Lu Y."/>
            <person name="Bowser T.A."/>
            <person name="Graham I.A."/>
            <person name="Ye K."/>
        </authorList>
    </citation>
    <scope>NUCLEOTIDE SEQUENCE [LARGE SCALE GENOMIC DNA]</scope>
    <source>
        <strain evidence="4">cv. HN1</strain>
        <tissue evidence="3">Leaves</tissue>
    </source>
</reference>
<dbReference type="STRING" id="3469.A0A4Y7LBN1"/>
<accession>A0A4Y7LBN1</accession>
<dbReference type="EMBL" id="CM010724">
    <property type="protein sequence ID" value="RZC81589.1"/>
    <property type="molecule type" value="Genomic_DNA"/>
</dbReference>
<feature type="domain" description="F-box" evidence="2">
    <location>
        <begin position="7"/>
        <end position="47"/>
    </location>
</feature>
<dbReference type="OMA" id="CKEGDEF"/>
<dbReference type="Gramene" id="RZC81589">
    <property type="protein sequence ID" value="RZC81589"/>
    <property type="gene ID" value="C5167_044160"/>
</dbReference>
<dbReference type="InterPro" id="IPR036047">
    <property type="entry name" value="F-box-like_dom_sf"/>
</dbReference>
<dbReference type="Pfam" id="PF08268">
    <property type="entry name" value="FBA_3"/>
    <property type="match status" value="1"/>
</dbReference>
<dbReference type="SUPFAM" id="SSF81383">
    <property type="entry name" value="F-box domain"/>
    <property type="match status" value="1"/>
</dbReference>
<organism evidence="3 4">
    <name type="scientific">Papaver somniferum</name>
    <name type="common">Opium poppy</name>
    <dbReference type="NCBI Taxonomy" id="3469"/>
    <lineage>
        <taxon>Eukaryota</taxon>
        <taxon>Viridiplantae</taxon>
        <taxon>Streptophyta</taxon>
        <taxon>Embryophyta</taxon>
        <taxon>Tracheophyta</taxon>
        <taxon>Spermatophyta</taxon>
        <taxon>Magnoliopsida</taxon>
        <taxon>Ranunculales</taxon>
        <taxon>Papaveraceae</taxon>
        <taxon>Papaveroideae</taxon>
        <taxon>Papaver</taxon>
    </lineage>
</organism>
<keyword evidence="1" id="KW-0812">Transmembrane</keyword>
<dbReference type="PANTHER" id="PTHR31672">
    <property type="entry name" value="BNACNNG10540D PROTEIN"/>
    <property type="match status" value="1"/>
</dbReference>
<evidence type="ECO:0000256" key="1">
    <source>
        <dbReference type="SAM" id="Phobius"/>
    </source>
</evidence>
<dbReference type="InterPro" id="IPR001810">
    <property type="entry name" value="F-box_dom"/>
</dbReference>
<evidence type="ECO:0000313" key="4">
    <source>
        <dbReference type="Proteomes" id="UP000316621"/>
    </source>
</evidence>
<gene>
    <name evidence="3" type="ORF">C5167_044160</name>
</gene>